<dbReference type="Proteomes" id="UP000190188">
    <property type="component" value="Unassembled WGS sequence"/>
</dbReference>
<protein>
    <recommendedName>
        <fullName evidence="4">Phage portal protein</fullName>
    </recommendedName>
</protein>
<comment type="caution">
    <text evidence="2">The sequence shown here is derived from an EMBL/GenBank/DDBJ whole genome shotgun (WGS) entry which is preliminary data.</text>
</comment>
<dbReference type="STRING" id="1324314.BVG16_13830"/>
<evidence type="ECO:0008006" key="4">
    <source>
        <dbReference type="Google" id="ProtNLM"/>
    </source>
</evidence>
<dbReference type="RefSeq" id="WP_078499267.1">
    <property type="nucleotide sequence ID" value="NZ_MSZX01000005.1"/>
</dbReference>
<dbReference type="EMBL" id="MSZX01000005">
    <property type="protein sequence ID" value="OPA77526.1"/>
    <property type="molecule type" value="Genomic_DNA"/>
</dbReference>
<feature type="region of interest" description="Disordered" evidence="1">
    <location>
        <begin position="1"/>
        <end position="26"/>
    </location>
</feature>
<evidence type="ECO:0000256" key="1">
    <source>
        <dbReference type="SAM" id="MobiDB-lite"/>
    </source>
</evidence>
<name>A0A1T2XCW2_9BACL</name>
<dbReference type="InterPro" id="IPR018755">
    <property type="entry name" value="Phage_Mu_Gp48"/>
</dbReference>
<accession>A0A1T2XCW2</accession>
<proteinExistence type="predicted"/>
<dbReference type="AlphaFoldDB" id="A0A1T2XCW2"/>
<keyword evidence="3" id="KW-1185">Reference proteome</keyword>
<sequence>MGYGNQIYGTSQYGEEPTTEKPSESYTPDLMKYLPQTYKRKGVLHTILNILGEQIGLLHQFIEEVRDQPCVEHATWGLGDWEQVLGLQTDPSKSYERRREIIKAKLRGTGTTTKEMIERVASTFSGGDVQIIQYPARYHFEVRFIGIKGIPPNMAGFIQMLEDIKPAHLSYEFSYTYAQWDSIRNLTWNQVKKKSWNEIKVYEGK</sequence>
<evidence type="ECO:0000313" key="3">
    <source>
        <dbReference type="Proteomes" id="UP000190188"/>
    </source>
</evidence>
<dbReference type="OrthoDB" id="1629754at2"/>
<evidence type="ECO:0000313" key="2">
    <source>
        <dbReference type="EMBL" id="OPA77526.1"/>
    </source>
</evidence>
<organism evidence="2 3">
    <name type="scientific">Paenibacillus selenitireducens</name>
    <dbReference type="NCBI Taxonomy" id="1324314"/>
    <lineage>
        <taxon>Bacteria</taxon>
        <taxon>Bacillati</taxon>
        <taxon>Bacillota</taxon>
        <taxon>Bacilli</taxon>
        <taxon>Bacillales</taxon>
        <taxon>Paenibacillaceae</taxon>
        <taxon>Paenibacillus</taxon>
    </lineage>
</organism>
<reference evidence="2 3" key="1">
    <citation type="submission" date="2017-01" db="EMBL/GenBank/DDBJ databases">
        <title>Genome analysis of Paenibacillus selenitrireducens ES3-24.</title>
        <authorList>
            <person name="Xu D."/>
            <person name="Yao R."/>
            <person name="Zheng S."/>
        </authorList>
    </citation>
    <scope>NUCLEOTIDE SEQUENCE [LARGE SCALE GENOMIC DNA]</scope>
    <source>
        <strain evidence="2 3">ES3-24</strain>
    </source>
</reference>
<gene>
    <name evidence="2" type="ORF">BVG16_13830</name>
</gene>
<dbReference type="Pfam" id="PF10076">
    <property type="entry name" value="Phage_Mu_Gp48"/>
    <property type="match status" value="1"/>
</dbReference>